<dbReference type="Proteomes" id="UP000238350">
    <property type="component" value="Unassembled WGS sequence"/>
</dbReference>
<protein>
    <recommendedName>
        <fullName evidence="4">Superoxide dismutase 1 copper chaperone</fullName>
    </recommendedName>
</protein>
<evidence type="ECO:0000313" key="12">
    <source>
        <dbReference type="Proteomes" id="UP000238350"/>
    </source>
</evidence>
<evidence type="ECO:0000256" key="9">
    <source>
        <dbReference type="ARBA" id="ARBA00023186"/>
    </source>
</evidence>
<proteinExistence type="inferred from homology"/>
<keyword evidence="5" id="KW-0963">Cytoplasm</keyword>
<dbReference type="GO" id="GO:0046872">
    <property type="term" value="F:metal ion binding"/>
    <property type="evidence" value="ECO:0007669"/>
    <property type="project" value="UniProtKB-KW"/>
</dbReference>
<sequence length="215" mass="23009">MPFTVQYAVPMTCEDCTKSIKKALDNVEGVENVDFDLEKKLVTIRGESAPSQIVSAMRGIGRDAIVRGSGRPNSAAVCILENAQGKTRGLVRFIEDEEHQIIIDCTVAPTTPQAQQVSIHASGDMSQGAMSTGEKLYTLGMTSKFGDVFSLITRQSLPLMNTIGRSVVVGPPSGPTTESLAGVIARSAGLWENDKVVCSCTGMTLWEERKVATTV</sequence>
<evidence type="ECO:0000256" key="2">
    <source>
        <dbReference type="ARBA" id="ARBA00004496"/>
    </source>
</evidence>
<evidence type="ECO:0000256" key="7">
    <source>
        <dbReference type="ARBA" id="ARBA00023008"/>
    </source>
</evidence>
<name>A0A2T0FLJ2_9ASCO</name>
<dbReference type="PROSITE" id="PS50846">
    <property type="entry name" value="HMA_2"/>
    <property type="match status" value="1"/>
</dbReference>
<reference evidence="11 12" key="1">
    <citation type="submission" date="2017-04" db="EMBL/GenBank/DDBJ databases">
        <title>Genome sequencing of [Candida] sorbophila.</title>
        <authorList>
            <person name="Ahn J.O."/>
        </authorList>
    </citation>
    <scope>NUCLEOTIDE SEQUENCE [LARGE SCALE GENOMIC DNA]</scope>
    <source>
        <strain evidence="11 12">DS02</strain>
    </source>
</reference>
<dbReference type="PANTHER" id="PTHR22814">
    <property type="entry name" value="COPPER TRANSPORT PROTEIN ATOX1-RELATED"/>
    <property type="match status" value="1"/>
</dbReference>
<feature type="domain" description="HMA" evidence="10">
    <location>
        <begin position="2"/>
        <end position="65"/>
    </location>
</feature>
<dbReference type="InterPro" id="IPR036163">
    <property type="entry name" value="HMA_dom_sf"/>
</dbReference>
<dbReference type="SUPFAM" id="SSF55008">
    <property type="entry name" value="HMA, heavy metal-associated domain"/>
    <property type="match status" value="1"/>
</dbReference>
<gene>
    <name evidence="11" type="ORF">B9G98_03483</name>
</gene>
<dbReference type="Gene3D" id="2.60.40.200">
    <property type="entry name" value="Superoxide dismutase, copper/zinc binding domain"/>
    <property type="match status" value="1"/>
</dbReference>
<evidence type="ECO:0000256" key="4">
    <source>
        <dbReference type="ARBA" id="ARBA00016103"/>
    </source>
</evidence>
<accession>A0A2T0FLJ2</accession>
<evidence type="ECO:0000256" key="1">
    <source>
        <dbReference type="ARBA" id="ARBA00001973"/>
    </source>
</evidence>
<evidence type="ECO:0000256" key="3">
    <source>
        <dbReference type="ARBA" id="ARBA00010636"/>
    </source>
</evidence>
<keyword evidence="7" id="KW-0186">Copper</keyword>
<keyword evidence="12" id="KW-1185">Reference proteome</keyword>
<dbReference type="CDD" id="cd00371">
    <property type="entry name" value="HMA"/>
    <property type="match status" value="1"/>
</dbReference>
<comment type="cofactor">
    <cofactor evidence="1">
        <name>Cu(2+)</name>
        <dbReference type="ChEBI" id="CHEBI:29036"/>
    </cofactor>
</comment>
<evidence type="ECO:0000313" key="11">
    <source>
        <dbReference type="EMBL" id="PRT55863.1"/>
    </source>
</evidence>
<comment type="similarity">
    <text evidence="3">Belongs to the CCS1 family.</text>
</comment>
<keyword evidence="8" id="KW-1015">Disulfide bond</keyword>
<evidence type="ECO:0000256" key="8">
    <source>
        <dbReference type="ARBA" id="ARBA00023157"/>
    </source>
</evidence>
<dbReference type="PANTHER" id="PTHR22814:SF287">
    <property type="entry name" value="COPPER TRANSPORT PROTEIN ATX1"/>
    <property type="match status" value="1"/>
</dbReference>
<comment type="caution">
    <text evidence="11">The sequence shown here is derived from an EMBL/GenBank/DDBJ whole genome shotgun (WGS) entry which is preliminary data.</text>
</comment>
<dbReference type="OrthoDB" id="666972at2759"/>
<dbReference type="GeneID" id="36517231"/>
<dbReference type="GO" id="GO:0005737">
    <property type="term" value="C:cytoplasm"/>
    <property type="evidence" value="ECO:0007669"/>
    <property type="project" value="UniProtKB-SubCell"/>
</dbReference>
<evidence type="ECO:0000256" key="6">
    <source>
        <dbReference type="ARBA" id="ARBA00022723"/>
    </source>
</evidence>
<comment type="subcellular location">
    <subcellularLocation>
        <location evidence="2">Cytoplasm</location>
    </subcellularLocation>
</comment>
<dbReference type="AlphaFoldDB" id="A0A2T0FLJ2"/>
<dbReference type="STRING" id="45607.A0A2T0FLJ2"/>
<dbReference type="FunFam" id="3.30.70.100:FF:000038">
    <property type="entry name" value="Superoxide dismutase 1 copper chaperone"/>
    <property type="match status" value="1"/>
</dbReference>
<dbReference type="GO" id="GO:0006801">
    <property type="term" value="P:superoxide metabolic process"/>
    <property type="evidence" value="ECO:0007669"/>
    <property type="project" value="InterPro"/>
</dbReference>
<dbReference type="InterPro" id="IPR036423">
    <property type="entry name" value="SOD-like_Cu/Zn_dom_sf"/>
</dbReference>
<keyword evidence="9" id="KW-0143">Chaperone</keyword>
<dbReference type="SUPFAM" id="SSF49329">
    <property type="entry name" value="Cu,Zn superoxide dismutase-like"/>
    <property type="match status" value="1"/>
</dbReference>
<organism evidence="11 12">
    <name type="scientific">Wickerhamiella sorbophila</name>
    <dbReference type="NCBI Taxonomy" id="45607"/>
    <lineage>
        <taxon>Eukaryota</taxon>
        <taxon>Fungi</taxon>
        <taxon>Dikarya</taxon>
        <taxon>Ascomycota</taxon>
        <taxon>Saccharomycotina</taxon>
        <taxon>Dipodascomycetes</taxon>
        <taxon>Dipodascales</taxon>
        <taxon>Trichomonascaceae</taxon>
        <taxon>Wickerhamiella</taxon>
    </lineage>
</organism>
<dbReference type="Pfam" id="PF00403">
    <property type="entry name" value="HMA"/>
    <property type="match status" value="1"/>
</dbReference>
<dbReference type="RefSeq" id="XP_024665808.1">
    <property type="nucleotide sequence ID" value="XM_024810040.1"/>
</dbReference>
<dbReference type="InterPro" id="IPR006121">
    <property type="entry name" value="HMA_dom"/>
</dbReference>
<dbReference type="EMBL" id="NDIQ01000022">
    <property type="protein sequence ID" value="PRT55863.1"/>
    <property type="molecule type" value="Genomic_DNA"/>
</dbReference>
<evidence type="ECO:0000256" key="5">
    <source>
        <dbReference type="ARBA" id="ARBA00022490"/>
    </source>
</evidence>
<dbReference type="Gene3D" id="3.30.70.100">
    <property type="match status" value="1"/>
</dbReference>
<keyword evidence="6" id="KW-0479">Metal-binding</keyword>
<evidence type="ECO:0000259" key="10">
    <source>
        <dbReference type="PROSITE" id="PS50846"/>
    </source>
</evidence>